<accession>A0AA96ZTN8</accession>
<keyword evidence="1" id="KW-0472">Membrane</keyword>
<dbReference type="AlphaFoldDB" id="A0AA96ZTN8"/>
<dbReference type="KEGG" id="mehf:MmiHf6_01550"/>
<feature type="transmembrane region" description="Helical" evidence="1">
    <location>
        <begin position="85"/>
        <end position="106"/>
    </location>
</feature>
<protein>
    <recommendedName>
        <fullName evidence="4">Transmembrane protein</fullName>
    </recommendedName>
</protein>
<evidence type="ECO:0008006" key="4">
    <source>
        <dbReference type="Google" id="ProtNLM"/>
    </source>
</evidence>
<reference evidence="2 3" key="1">
    <citation type="submission" date="2023-07" db="EMBL/GenBank/DDBJ databases">
        <title>Closed genoem sequence of Methanomicrococcus sp. Hf6.</title>
        <authorList>
            <person name="Poehlein A."/>
            <person name="Protasov E."/>
            <person name="Platt K."/>
            <person name="Reeh H."/>
            <person name="Daniel R."/>
            <person name="Brune A."/>
        </authorList>
    </citation>
    <scope>NUCLEOTIDE SEQUENCE [LARGE SCALE GENOMIC DNA]</scope>
    <source>
        <strain evidence="2 3">Hf6</strain>
    </source>
</reference>
<evidence type="ECO:0000313" key="2">
    <source>
        <dbReference type="EMBL" id="WNY22867.1"/>
    </source>
</evidence>
<dbReference type="EMBL" id="CP131059">
    <property type="protein sequence ID" value="WNY22867.1"/>
    <property type="molecule type" value="Genomic_DNA"/>
</dbReference>
<evidence type="ECO:0000313" key="3">
    <source>
        <dbReference type="Proteomes" id="UP001302978"/>
    </source>
</evidence>
<dbReference type="Proteomes" id="UP001302978">
    <property type="component" value="Chromosome"/>
</dbReference>
<keyword evidence="1" id="KW-0812">Transmembrane</keyword>
<gene>
    <name evidence="2" type="ORF">MmiHf6_01550</name>
</gene>
<proteinExistence type="predicted"/>
<sequence length="199" mass="23227">MFQSNLILYEKTKYRPRKLSSERSEETRLGGFFPIQNENTKSLAFNCSFQLLLRLLVCNCLLSASVPNRPASLQLFFILLRTIRFVLSGQVYIAAATFMFVFPLGWRFLFPPAIQVCIAVAAAGSRSSCPPAREPLLFYFDSQIMPQFYFDFQIASQFYFIKIKCRTNFNKNNSKKEIKYDTKLKMNKENELRKMNKEK</sequence>
<keyword evidence="1" id="KW-1133">Transmembrane helix</keyword>
<keyword evidence="3" id="KW-1185">Reference proteome</keyword>
<name>A0AA96ZTN8_9EURY</name>
<organism evidence="2 3">
    <name type="scientific">Methanimicrococcus hongohii</name>
    <dbReference type="NCBI Taxonomy" id="3028295"/>
    <lineage>
        <taxon>Archaea</taxon>
        <taxon>Methanobacteriati</taxon>
        <taxon>Methanobacteriota</taxon>
        <taxon>Stenosarchaea group</taxon>
        <taxon>Methanomicrobia</taxon>
        <taxon>Methanosarcinales</taxon>
        <taxon>Methanosarcinaceae</taxon>
        <taxon>Methanimicrococcus</taxon>
    </lineage>
</organism>
<evidence type="ECO:0000256" key="1">
    <source>
        <dbReference type="SAM" id="Phobius"/>
    </source>
</evidence>